<proteinExistence type="predicted"/>
<protein>
    <submittedName>
        <fullName evidence="1">Uncharacterized protein</fullName>
    </submittedName>
</protein>
<sequence>MERGQMYKYSQVFDTKLTTNIEGPRSVPKRPSASPATLEALITASHRSEDSAGTFVQAMSVPLYPPQVTLGTDYFQALLRSVALHVHTGTGLACIYSAQARLKRMNT</sequence>
<comment type="caution">
    <text evidence="1">The sequence shown here is derived from an EMBL/GenBank/DDBJ whole genome shotgun (WGS) entry which is preliminary data.</text>
</comment>
<reference evidence="1 2" key="1">
    <citation type="submission" date="2024-01" db="EMBL/GenBank/DDBJ databases">
        <title>Complete genome of Cladobotryum mycophilum ATHUM6906.</title>
        <authorList>
            <person name="Christinaki A.C."/>
            <person name="Myridakis A.I."/>
            <person name="Kouvelis V.N."/>
        </authorList>
    </citation>
    <scope>NUCLEOTIDE SEQUENCE [LARGE SCALE GENOMIC DNA]</scope>
    <source>
        <strain evidence="1 2">ATHUM6906</strain>
    </source>
</reference>
<dbReference type="Proteomes" id="UP001338125">
    <property type="component" value="Unassembled WGS sequence"/>
</dbReference>
<gene>
    <name evidence="1" type="ORF">PT974_06254</name>
</gene>
<name>A0ABR0SL19_9HYPO</name>
<evidence type="ECO:0000313" key="2">
    <source>
        <dbReference type="Proteomes" id="UP001338125"/>
    </source>
</evidence>
<accession>A0ABR0SL19</accession>
<keyword evidence="2" id="KW-1185">Reference proteome</keyword>
<organism evidence="1 2">
    <name type="scientific">Cladobotryum mycophilum</name>
    <dbReference type="NCBI Taxonomy" id="491253"/>
    <lineage>
        <taxon>Eukaryota</taxon>
        <taxon>Fungi</taxon>
        <taxon>Dikarya</taxon>
        <taxon>Ascomycota</taxon>
        <taxon>Pezizomycotina</taxon>
        <taxon>Sordariomycetes</taxon>
        <taxon>Hypocreomycetidae</taxon>
        <taxon>Hypocreales</taxon>
        <taxon>Hypocreaceae</taxon>
        <taxon>Cladobotryum</taxon>
    </lineage>
</organism>
<dbReference type="EMBL" id="JAVFKD010000012">
    <property type="protein sequence ID" value="KAK5992832.1"/>
    <property type="molecule type" value="Genomic_DNA"/>
</dbReference>
<evidence type="ECO:0000313" key="1">
    <source>
        <dbReference type="EMBL" id="KAK5992832.1"/>
    </source>
</evidence>